<keyword evidence="2" id="KW-1185">Reference proteome</keyword>
<sequence>MAVELRIQETKVLLHKIDVTERIFSLFTSKPLISAFLGAHKSRFSTNTVATRYRLSSCKIEKVMTTITAAIFCYLTNTSEFLLNNRTISTEEYYRRFCLDQNDMTYDEVHNTLGSSRVEYAVVRDPVERFLSGFVDKCINEAKKNEQRCFGCKGDMNCFVEKMYSVMLAAQRANSSKYDYELAHFAPQTWYCNFKDNFHYYTTVSYEEGFDGILNLAKNHEMIYEKAGVPEELRRTIYTELLGVPSLYAGNCECIRHRKSRQNL</sequence>
<proteinExistence type="predicted"/>
<gene>
    <name evidence="1" type="primary">Necator_chrV.g19327</name>
    <name evidence="1" type="ORF">RB195_014535</name>
</gene>
<dbReference type="EMBL" id="JAVFWL010000005">
    <property type="protein sequence ID" value="KAK6756194.1"/>
    <property type="molecule type" value="Genomic_DNA"/>
</dbReference>
<dbReference type="InterPro" id="IPR005331">
    <property type="entry name" value="Sulfotransferase"/>
</dbReference>
<dbReference type="PANTHER" id="PTHR22900">
    <property type="entry name" value="PROTEIN CBG14245-RELATED"/>
    <property type="match status" value="1"/>
</dbReference>
<dbReference type="InterPro" id="IPR007669">
    <property type="entry name" value="Chst-1-like"/>
</dbReference>
<name>A0ABR1E0M3_NECAM</name>
<dbReference type="Proteomes" id="UP001303046">
    <property type="component" value="Unassembled WGS sequence"/>
</dbReference>
<accession>A0ABR1E0M3</accession>
<protein>
    <submittedName>
        <fullName evidence="1">Uncharacterized protein</fullName>
    </submittedName>
</protein>
<dbReference type="Pfam" id="PF03567">
    <property type="entry name" value="Sulfotransfer_2"/>
    <property type="match status" value="1"/>
</dbReference>
<evidence type="ECO:0000313" key="1">
    <source>
        <dbReference type="EMBL" id="KAK6756194.1"/>
    </source>
</evidence>
<organism evidence="1 2">
    <name type="scientific">Necator americanus</name>
    <name type="common">Human hookworm</name>
    <dbReference type="NCBI Taxonomy" id="51031"/>
    <lineage>
        <taxon>Eukaryota</taxon>
        <taxon>Metazoa</taxon>
        <taxon>Ecdysozoa</taxon>
        <taxon>Nematoda</taxon>
        <taxon>Chromadorea</taxon>
        <taxon>Rhabditida</taxon>
        <taxon>Rhabditina</taxon>
        <taxon>Rhabditomorpha</taxon>
        <taxon>Strongyloidea</taxon>
        <taxon>Ancylostomatidae</taxon>
        <taxon>Bunostominae</taxon>
        <taxon>Necator</taxon>
    </lineage>
</organism>
<dbReference type="PANTHER" id="PTHR22900:SF11">
    <property type="entry name" value="PROTEIN CBG01579"/>
    <property type="match status" value="1"/>
</dbReference>
<comment type="caution">
    <text evidence="1">The sequence shown here is derived from an EMBL/GenBank/DDBJ whole genome shotgun (WGS) entry which is preliminary data.</text>
</comment>
<evidence type="ECO:0000313" key="2">
    <source>
        <dbReference type="Proteomes" id="UP001303046"/>
    </source>
</evidence>
<reference evidence="1 2" key="1">
    <citation type="submission" date="2023-08" db="EMBL/GenBank/DDBJ databases">
        <title>A Necator americanus chromosomal reference genome.</title>
        <authorList>
            <person name="Ilik V."/>
            <person name="Petrzelkova K.J."/>
            <person name="Pardy F."/>
            <person name="Fuh T."/>
            <person name="Niatou-Singa F.S."/>
            <person name="Gouil Q."/>
            <person name="Baker L."/>
            <person name="Ritchie M.E."/>
            <person name="Jex A.R."/>
            <person name="Gazzola D."/>
            <person name="Li H."/>
            <person name="Toshio Fujiwara R."/>
            <person name="Zhan B."/>
            <person name="Aroian R.V."/>
            <person name="Pafco B."/>
            <person name="Schwarz E.M."/>
        </authorList>
    </citation>
    <scope>NUCLEOTIDE SEQUENCE [LARGE SCALE GENOMIC DNA]</scope>
    <source>
        <strain evidence="1 2">Aroian</strain>
        <tissue evidence="1">Whole animal</tissue>
    </source>
</reference>